<proteinExistence type="inferred from homology"/>
<evidence type="ECO:0000256" key="6">
    <source>
        <dbReference type="SAM" id="MobiDB-lite"/>
    </source>
</evidence>
<dbReference type="PANTHER" id="PTHR45825">
    <property type="entry name" value="GRANULE-BOUND STARCH SYNTHASE 1, CHLOROPLASTIC/AMYLOPLASTIC"/>
    <property type="match status" value="1"/>
</dbReference>
<feature type="region of interest" description="Disordered" evidence="6">
    <location>
        <begin position="909"/>
        <end position="932"/>
    </location>
</feature>
<name>A0ABN9VEB3_9DINO</name>
<keyword evidence="4" id="KW-0808">Transferase</keyword>
<dbReference type="Pfam" id="PF13692">
    <property type="entry name" value="Glyco_trans_1_4"/>
    <property type="match status" value="1"/>
</dbReference>
<dbReference type="CDD" id="cd03791">
    <property type="entry name" value="GT5_Glycogen_synthase_DULL1-like"/>
    <property type="match status" value="1"/>
</dbReference>
<comment type="similarity">
    <text evidence="2">Belongs to the glycosyltransferase 1 family. Bacterial/plant glycogen synthase subfamily.</text>
</comment>
<dbReference type="InterPro" id="IPR013534">
    <property type="entry name" value="Starch_synth_cat_dom"/>
</dbReference>
<accession>A0ABN9VEB3</accession>
<evidence type="ECO:0000256" key="7">
    <source>
        <dbReference type="SAM" id="Phobius"/>
    </source>
</evidence>
<dbReference type="PANTHER" id="PTHR45825:SF11">
    <property type="entry name" value="ALPHA AMYLASE DOMAIN-CONTAINING PROTEIN"/>
    <property type="match status" value="1"/>
</dbReference>
<keyword evidence="10" id="KW-1185">Reference proteome</keyword>
<sequence>MVMALQPVPSTLQHWCDWALIGPSRTASSLIELDPWRQLEVALRLRRRRKFLIEAVLLATGARRALTIFDFLLRPQGMLLFVAASALVTGIVFETILKSLTPWVATKEWWPRARPLQKSLMMNFGVPEAACDDFTLRQYYSYVIILCTHHLICGLMIVPVVACGWTESRSTSQACFVVAILMDVAVDVYDWFRMFANTFLFESVGKKLFGGVGKGLVQMFIILGVLHHALALVTVCPLLLHCPDLASFHIIAMSLLLAAGICFTSGSYKFTLDLTKFLDWCQFKFIKREALEKGSTQVIRWGIQQVQKAPNRSTPIFAGDFNAQMGLRWGLANFFAFGIGQNVIGNLIQDELLAPLEMFDAGLRDQVSACKVLWNPAKRLQLIPSQNPRDHVLILLQMTISEQYEPASARDERWDRHKLAAAVQRGVGRPEFLGDLEKAMQEHAPEMQRRLQRGELDRAWQGWMDIVRRTGLAHFAQKQKELDPARNGKVGALGKRLINVMCPYWKCFYGGLLKHNLYKKGVHWPAGFHGFLPRRRREDAIAVQMCMGHFYRTYRIAHLNHLHDMSNACASTTARARTEAINELFTHPDAALMHSRSQTSGIVMIFETGGTQPWQDPRNLAVRHRRGGLMGSSEEPVVFAKVMESPMRSWTDERSVNETATHLRRGIYNSLCCGATTVYADDIFDTMPIDETTQTKIDEKLKHSDDVLDGVLGAKGLIQNYSKRETVPCLRSHQANRDFSAEFKMGKARAKARSLGCRYAWNLSSMEEFRYRCAAVHAGWGELGKFWASRTSESLKILAFRGHVVEAALSANEPFVFPRAQTQQLDGILDKYLRVLQRGKAADWSGEHPHSSSNSTLRQRWRLMPIRFGQAARRFGWVQQMAKGALAHQQRARLVMALVLASGTDSKKGPEFQRAVRRRDEGNGGQTAQKTAAGINGHSKGLYVLMMKMLLSLAQSRRNIEGVFDVLIVPAELPEVLKMQGQGSAYSAQVQAKGKDRGLGAPHLFVFGGLLEALLLRQQSIGKVNFEKLTEFKARLQSPDYEEKMDIIRFTKVDRCYDQGKRRITLCLQEGRKEVIGALQQLGAELKSGRAPASHMERELQEWLEVFLQITYANENGVALEGVFGVHGVADANEEGFANAEFFWVDGITDANEEGFAFEDFFGVHGITDANEDGFLGDVGITDANEEGFALEGLFWDEGITDANERSWPELALSEDEGWMGRAGSRKMRIIGRVPTLSPGFGIVEAPQLIPVNPAGMCRDRFRANTFRIVWRGSERFEEQRSRGSLSLFRDIDLADLDAGAHGSGESAPQPGYVSTNKDVPVVVVSSEISPWSKSGGLALVTASLAVEFAERGHRTMAISPMYDDYKDAAGRRRIGLMGGEHEVKFFHLWHQVSEGKGVDYVFVDHPSYHRPGGLYYNAQEGVEYADNLYRFALFCLAALEAPSCLAPGGVPFGDRCLFLANDWQAALLPVYLTHRMRPSGRYTGSRCIFVVHNFGYQGIYPCNKLMNFDGNALPSIVKNVDIHDFGLDGTGAYEHMIYQYPPEQRSYDGDDGNVWNLTKGAIMTCDRMLTVSPGYANEMKIPEGGFRLEELVRQKEFFMVGILNGIDVAAWNPRTDKLLACQYDADSLAEGKAMCKRQLQEKVGLSQDPDLILASFVGRLTDQKGLDLICEALEWMMQDTGNGVTGRIQIFLMGNGDDNYVRLIHSAADRFPGRVAAHKFVPELEHMLYAGSDFLLMPSRYEPCGLPQMCAQRYGCVPIVTLCGGLKDSVVVEPPEEATGFGILPLSIHKFKEVSYSAFDTFFNRPEEYRSMQLRGFETDFSWCPRIDDYERNMDWALGDPPYVR</sequence>
<evidence type="ECO:0000256" key="2">
    <source>
        <dbReference type="ARBA" id="ARBA00010281"/>
    </source>
</evidence>
<dbReference type="InterPro" id="IPR011835">
    <property type="entry name" value="GS/SS"/>
</dbReference>
<keyword evidence="5" id="KW-0934">Plastid</keyword>
<keyword evidence="3" id="KW-0328">Glycosyltransferase</keyword>
<feature type="transmembrane region" description="Helical" evidence="7">
    <location>
        <begin position="78"/>
        <end position="97"/>
    </location>
</feature>
<feature type="transmembrane region" description="Helical" evidence="7">
    <location>
        <begin position="247"/>
        <end position="268"/>
    </location>
</feature>
<dbReference type="NCBIfam" id="TIGR02095">
    <property type="entry name" value="glgA"/>
    <property type="match status" value="1"/>
</dbReference>
<evidence type="ECO:0000256" key="5">
    <source>
        <dbReference type="ARBA" id="ARBA00023234"/>
    </source>
</evidence>
<comment type="subcellular location">
    <subcellularLocation>
        <location evidence="1">Plastid</location>
        <location evidence="1">Amyloplast</location>
    </subcellularLocation>
</comment>
<evidence type="ECO:0000256" key="3">
    <source>
        <dbReference type="ARBA" id="ARBA00022676"/>
    </source>
</evidence>
<organism evidence="9 10">
    <name type="scientific">Prorocentrum cordatum</name>
    <dbReference type="NCBI Taxonomy" id="2364126"/>
    <lineage>
        <taxon>Eukaryota</taxon>
        <taxon>Sar</taxon>
        <taxon>Alveolata</taxon>
        <taxon>Dinophyceae</taxon>
        <taxon>Prorocentrales</taxon>
        <taxon>Prorocentraceae</taxon>
        <taxon>Prorocentrum</taxon>
    </lineage>
</organism>
<keyword evidence="7" id="KW-1133">Transmembrane helix</keyword>
<keyword evidence="7" id="KW-0472">Membrane</keyword>
<feature type="domain" description="Starch synthase catalytic" evidence="8">
    <location>
        <begin position="1322"/>
        <end position="1594"/>
    </location>
</feature>
<evidence type="ECO:0000313" key="9">
    <source>
        <dbReference type="EMBL" id="CAK0871102.1"/>
    </source>
</evidence>
<gene>
    <name evidence="9" type="ORF">PCOR1329_LOCUS57041</name>
</gene>
<dbReference type="EMBL" id="CAUYUJ010017037">
    <property type="protein sequence ID" value="CAK0871102.1"/>
    <property type="molecule type" value="Genomic_DNA"/>
</dbReference>
<evidence type="ECO:0000259" key="8">
    <source>
        <dbReference type="Pfam" id="PF08323"/>
    </source>
</evidence>
<feature type="transmembrane region" description="Helical" evidence="7">
    <location>
        <begin position="174"/>
        <end position="196"/>
    </location>
</feature>
<dbReference type="SUPFAM" id="SSF53756">
    <property type="entry name" value="UDP-Glycosyltransferase/glycogen phosphorylase"/>
    <property type="match status" value="1"/>
</dbReference>
<evidence type="ECO:0000313" key="10">
    <source>
        <dbReference type="Proteomes" id="UP001189429"/>
    </source>
</evidence>
<feature type="transmembrane region" description="Helical" evidence="7">
    <location>
        <begin position="216"/>
        <end position="240"/>
    </location>
</feature>
<keyword evidence="5" id="KW-0035">Amyloplast</keyword>
<dbReference type="Proteomes" id="UP001189429">
    <property type="component" value="Unassembled WGS sequence"/>
</dbReference>
<protein>
    <recommendedName>
        <fullName evidence="8">Starch synthase catalytic domain-containing protein</fullName>
    </recommendedName>
</protein>
<reference evidence="9" key="1">
    <citation type="submission" date="2023-10" db="EMBL/GenBank/DDBJ databases">
        <authorList>
            <person name="Chen Y."/>
            <person name="Shah S."/>
            <person name="Dougan E. K."/>
            <person name="Thang M."/>
            <person name="Chan C."/>
        </authorList>
    </citation>
    <scope>NUCLEOTIDE SEQUENCE [LARGE SCALE GENOMIC DNA]</scope>
</reference>
<comment type="caution">
    <text evidence="9">The sequence shown here is derived from an EMBL/GenBank/DDBJ whole genome shotgun (WGS) entry which is preliminary data.</text>
</comment>
<keyword evidence="7" id="KW-0812">Transmembrane</keyword>
<dbReference type="HAMAP" id="MF_00484">
    <property type="entry name" value="Glycogen_synth"/>
    <property type="match status" value="1"/>
</dbReference>
<dbReference type="Gene3D" id="3.40.50.2000">
    <property type="entry name" value="Glycogen Phosphorylase B"/>
    <property type="match status" value="2"/>
</dbReference>
<feature type="transmembrane region" description="Helical" evidence="7">
    <location>
        <begin position="139"/>
        <end position="162"/>
    </location>
</feature>
<dbReference type="Pfam" id="PF08323">
    <property type="entry name" value="Glyco_transf_5"/>
    <property type="match status" value="1"/>
</dbReference>
<evidence type="ECO:0000256" key="4">
    <source>
        <dbReference type="ARBA" id="ARBA00022679"/>
    </source>
</evidence>
<evidence type="ECO:0000256" key="1">
    <source>
        <dbReference type="ARBA" id="ARBA00004602"/>
    </source>
</evidence>